<dbReference type="RefSeq" id="WP_156300755.1">
    <property type="nucleotide sequence ID" value="NZ_AYYO01000056.1"/>
</dbReference>
<dbReference type="EMBL" id="AYYO01000056">
    <property type="protein sequence ID" value="KRM54357.1"/>
    <property type="molecule type" value="Genomic_DNA"/>
</dbReference>
<dbReference type="PATRIC" id="fig|1291052.5.peg.588"/>
<dbReference type="OrthoDB" id="2146076at2"/>
<comment type="caution">
    <text evidence="1">The sequence shown here is derived from an EMBL/GenBank/DDBJ whole genome shotgun (WGS) entry which is preliminary data.</text>
</comment>
<evidence type="ECO:0000313" key="2">
    <source>
        <dbReference type="Proteomes" id="UP000051679"/>
    </source>
</evidence>
<keyword evidence="2" id="KW-1185">Reference proteome</keyword>
<protein>
    <recommendedName>
        <fullName evidence="3">Methyl-accepting chemotaxis protein</fullName>
    </recommendedName>
</protein>
<dbReference type="Proteomes" id="UP000051679">
    <property type="component" value="Unassembled WGS sequence"/>
</dbReference>
<proteinExistence type="predicted"/>
<dbReference type="STRING" id="1291052.FC18_GL000577"/>
<organism evidence="1 2">
    <name type="scientific">Lacticaseibacillus sharpeae JCM 1186 = DSM 20505</name>
    <dbReference type="NCBI Taxonomy" id="1291052"/>
    <lineage>
        <taxon>Bacteria</taxon>
        <taxon>Bacillati</taxon>
        <taxon>Bacillota</taxon>
        <taxon>Bacilli</taxon>
        <taxon>Lactobacillales</taxon>
        <taxon>Lactobacillaceae</taxon>
        <taxon>Lacticaseibacillus</taxon>
    </lineage>
</organism>
<reference evidence="1 2" key="1">
    <citation type="journal article" date="2015" name="Genome Announc.">
        <title>Expanding the biotechnology potential of lactobacilli through comparative genomics of 213 strains and associated genera.</title>
        <authorList>
            <person name="Sun Z."/>
            <person name="Harris H.M."/>
            <person name="McCann A."/>
            <person name="Guo C."/>
            <person name="Argimon S."/>
            <person name="Zhang W."/>
            <person name="Yang X."/>
            <person name="Jeffery I.B."/>
            <person name="Cooney J.C."/>
            <person name="Kagawa T.F."/>
            <person name="Liu W."/>
            <person name="Song Y."/>
            <person name="Salvetti E."/>
            <person name="Wrobel A."/>
            <person name="Rasinkangas P."/>
            <person name="Parkhill J."/>
            <person name="Rea M.C."/>
            <person name="O'Sullivan O."/>
            <person name="Ritari J."/>
            <person name="Douillard F.P."/>
            <person name="Paul Ross R."/>
            <person name="Yang R."/>
            <person name="Briner A.E."/>
            <person name="Felis G.E."/>
            <person name="de Vos W.M."/>
            <person name="Barrangou R."/>
            <person name="Klaenhammer T.R."/>
            <person name="Caufield P.W."/>
            <person name="Cui Y."/>
            <person name="Zhang H."/>
            <person name="O'Toole P.W."/>
        </authorList>
    </citation>
    <scope>NUCLEOTIDE SEQUENCE [LARGE SCALE GENOMIC DNA]</scope>
    <source>
        <strain evidence="1 2">DSM 20505</strain>
    </source>
</reference>
<sequence length="146" mass="16704">MTMNKNQQKMAQYGYTINNVMSRTDELQDELNPLFIQLREAIDNNKVDDFKKDDYEDIRSKFAAGTAEYAEMLKKFESAQVPARFIGNHKLLTKAFASFVEGCQQMTDSLGDDKQIDVDSFNAAEKQQDEASEKVSKFLNKIQVLV</sequence>
<gene>
    <name evidence="1" type="ORF">FC18_GL000577</name>
</gene>
<evidence type="ECO:0008006" key="3">
    <source>
        <dbReference type="Google" id="ProtNLM"/>
    </source>
</evidence>
<accession>A0A0R1ZIU7</accession>
<evidence type="ECO:0000313" key="1">
    <source>
        <dbReference type="EMBL" id="KRM54357.1"/>
    </source>
</evidence>
<name>A0A0R1ZIU7_9LACO</name>
<dbReference type="AlphaFoldDB" id="A0A0R1ZIU7"/>